<keyword evidence="7" id="KW-1185">Reference proteome</keyword>
<reference evidence="7" key="1">
    <citation type="journal article" date="2019" name="Int. J. Syst. Evol. Microbiol.">
        <title>The Global Catalogue of Microorganisms (GCM) 10K type strain sequencing project: providing services to taxonomists for standard genome sequencing and annotation.</title>
        <authorList>
            <consortium name="The Broad Institute Genomics Platform"/>
            <consortium name="The Broad Institute Genome Sequencing Center for Infectious Disease"/>
            <person name="Wu L."/>
            <person name="Ma J."/>
        </authorList>
    </citation>
    <scope>NUCLEOTIDE SEQUENCE [LARGE SCALE GENOMIC DNA]</scope>
    <source>
        <strain evidence="7">CCUG 51308</strain>
    </source>
</reference>
<dbReference type="EMBL" id="JBHTBR010000005">
    <property type="protein sequence ID" value="MFC7292182.1"/>
    <property type="molecule type" value="Genomic_DNA"/>
</dbReference>
<dbReference type="Proteomes" id="UP001596492">
    <property type="component" value="Unassembled WGS sequence"/>
</dbReference>
<dbReference type="PROSITE" id="PS00455">
    <property type="entry name" value="AMP_BINDING"/>
    <property type="match status" value="1"/>
</dbReference>
<dbReference type="RefSeq" id="WP_382167420.1">
    <property type="nucleotide sequence ID" value="NZ_JBHTBR010000005.1"/>
</dbReference>
<comment type="caution">
    <text evidence="6">The sequence shown here is derived from an EMBL/GenBank/DDBJ whole genome shotgun (WGS) entry which is preliminary data.</text>
</comment>
<feature type="domain" description="AMP-dependent synthetase/ligase" evidence="5">
    <location>
        <begin position="40"/>
        <end position="361"/>
    </location>
</feature>
<keyword evidence="3" id="KW-0547">Nucleotide-binding</keyword>
<evidence type="ECO:0000259" key="5">
    <source>
        <dbReference type="Pfam" id="PF00501"/>
    </source>
</evidence>
<dbReference type="InterPro" id="IPR042099">
    <property type="entry name" value="ANL_N_sf"/>
</dbReference>
<evidence type="ECO:0000313" key="6">
    <source>
        <dbReference type="EMBL" id="MFC7292182.1"/>
    </source>
</evidence>
<dbReference type="SUPFAM" id="SSF56801">
    <property type="entry name" value="Acetyl-CoA synthetase-like"/>
    <property type="match status" value="1"/>
</dbReference>
<proteinExistence type="inferred from homology"/>
<evidence type="ECO:0000256" key="4">
    <source>
        <dbReference type="ARBA" id="ARBA00022840"/>
    </source>
</evidence>
<dbReference type="Gene3D" id="3.40.50.12780">
    <property type="entry name" value="N-terminal domain of ligase-like"/>
    <property type="match status" value="1"/>
</dbReference>
<dbReference type="InterPro" id="IPR045851">
    <property type="entry name" value="AMP-bd_C_sf"/>
</dbReference>
<dbReference type="PANTHER" id="PTHR43107">
    <property type="entry name" value="LONG-CHAIN FATTY ACID TRANSPORT PROTEIN"/>
    <property type="match status" value="1"/>
</dbReference>
<organism evidence="6 7">
    <name type="scientific">Hirschia litorea</name>
    <dbReference type="NCBI Taxonomy" id="1199156"/>
    <lineage>
        <taxon>Bacteria</taxon>
        <taxon>Pseudomonadati</taxon>
        <taxon>Pseudomonadota</taxon>
        <taxon>Alphaproteobacteria</taxon>
        <taxon>Hyphomonadales</taxon>
        <taxon>Hyphomonadaceae</taxon>
        <taxon>Hirschia</taxon>
    </lineage>
</organism>
<name>A0ABW2IMQ2_9PROT</name>
<keyword evidence="2 6" id="KW-0436">Ligase</keyword>
<accession>A0ABW2IMQ2</accession>
<keyword evidence="4" id="KW-0067">ATP-binding</keyword>
<evidence type="ECO:0000256" key="3">
    <source>
        <dbReference type="ARBA" id="ARBA00022741"/>
    </source>
</evidence>
<protein>
    <submittedName>
        <fullName evidence="6">Long-chain-acyl-CoA synthetase</fullName>
        <ecNumber evidence="6">6.2.1.3</ecNumber>
    </submittedName>
</protein>
<dbReference type="Pfam" id="PF00501">
    <property type="entry name" value="AMP-binding"/>
    <property type="match status" value="1"/>
</dbReference>
<dbReference type="Gene3D" id="3.30.300.30">
    <property type="match status" value="1"/>
</dbReference>
<evidence type="ECO:0000313" key="7">
    <source>
        <dbReference type="Proteomes" id="UP001596492"/>
    </source>
</evidence>
<gene>
    <name evidence="6" type="ORF">ACFQS8_11185</name>
</gene>
<comment type="similarity">
    <text evidence="1">Belongs to the ATP-dependent AMP-binding enzyme family.</text>
</comment>
<dbReference type="NCBIfam" id="NF006134">
    <property type="entry name" value="PRK08279.1"/>
    <property type="match status" value="1"/>
</dbReference>
<dbReference type="EC" id="6.2.1.3" evidence="6"/>
<dbReference type="InterPro" id="IPR020845">
    <property type="entry name" value="AMP-binding_CS"/>
</dbReference>
<evidence type="ECO:0000256" key="1">
    <source>
        <dbReference type="ARBA" id="ARBA00006432"/>
    </source>
</evidence>
<evidence type="ECO:0000256" key="2">
    <source>
        <dbReference type="ARBA" id="ARBA00022598"/>
    </source>
</evidence>
<dbReference type="PANTHER" id="PTHR43107:SF15">
    <property type="entry name" value="FATTY ACID TRANSPORT PROTEIN 3, ISOFORM A"/>
    <property type="match status" value="1"/>
</dbReference>
<dbReference type="GO" id="GO:0004467">
    <property type="term" value="F:long-chain fatty acid-CoA ligase activity"/>
    <property type="evidence" value="ECO:0007669"/>
    <property type="project" value="UniProtKB-EC"/>
</dbReference>
<sequence length="597" mass="66687">MNFVQRLKSDVTYVRGLLRILNSTSDITPDSSNLLPDDWERLADTYSENVAIIFEGQSLTYRDVELRANVFANWAKSQGIQKGDCVALLMGNRPDFIAIWLGIVKLGARCALINNQLAATPLAHCLNIVDAKLLIMGDARWDQYVSAKPHMNEDTPAWVLGKGAPEGRNLEDALVQVSNARPDKTPRSELVAKDVALYIFTSGTTGLPKAARMTHARCQTMMRSIMPACKSVPEDRVMVSLPLYHATGGLVAVGCAFMAGAAVVIERKFSPSTFWETAIETGATNFVYIGEMGRFLMNCAPKPQERQHKITRCFGNGLRADVWRELVARTGISRIYEFYGATEGNVNLLNLDGKVGAIGRIPALVRHRLPTRLIRVDSQSGDVLRDEDGFCIETKPEEVGEAIGKINPNDNRGRFEGYRDKSKNKNKILTNVFEKGDAYFRTGDLMRRDKDQYFFFVDRLGDTYRWKAENVSTNEVSEVLSAFDGVKLANVYGVEVQGHEGRAGMAAIQIEEGLDFAALWAHVKTQLPEFARPVFLRLLDSGRTTESFKFKKVELVEEGFNPEKVDTELYISSKELETFEVLTPQIYADVLSGKRRV</sequence>
<dbReference type="InterPro" id="IPR000873">
    <property type="entry name" value="AMP-dep_synth/lig_dom"/>
</dbReference>